<dbReference type="EMBL" id="CAMGYJ010000004">
    <property type="protein sequence ID" value="CAI0402233.1"/>
    <property type="molecule type" value="Genomic_DNA"/>
</dbReference>
<accession>A0AAV0IX55</accession>
<keyword evidence="2" id="KW-1185">Reference proteome</keyword>
<evidence type="ECO:0000313" key="1">
    <source>
        <dbReference type="EMBL" id="CAI0402233.1"/>
    </source>
</evidence>
<proteinExistence type="predicted"/>
<dbReference type="InterPro" id="IPR036291">
    <property type="entry name" value="NAD(P)-bd_dom_sf"/>
</dbReference>
<gene>
    <name evidence="1" type="ORF">LITE_LOCUS11517</name>
</gene>
<organism evidence="1 2">
    <name type="scientific">Linum tenue</name>
    <dbReference type="NCBI Taxonomy" id="586396"/>
    <lineage>
        <taxon>Eukaryota</taxon>
        <taxon>Viridiplantae</taxon>
        <taxon>Streptophyta</taxon>
        <taxon>Embryophyta</taxon>
        <taxon>Tracheophyta</taxon>
        <taxon>Spermatophyta</taxon>
        <taxon>Magnoliopsida</taxon>
        <taxon>eudicotyledons</taxon>
        <taxon>Gunneridae</taxon>
        <taxon>Pentapetalae</taxon>
        <taxon>rosids</taxon>
        <taxon>fabids</taxon>
        <taxon>Malpighiales</taxon>
        <taxon>Linaceae</taxon>
        <taxon>Linum</taxon>
    </lineage>
</organism>
<sequence>MKMGNLNGVVLTEKEVAKAALNLVTDESAYISMVNFVVDGGHCLRGAPLMCATPVQEAQSLN</sequence>
<evidence type="ECO:0000313" key="2">
    <source>
        <dbReference type="Proteomes" id="UP001154282"/>
    </source>
</evidence>
<protein>
    <submittedName>
        <fullName evidence="1">Uncharacterized protein</fullName>
    </submittedName>
</protein>
<dbReference type="AlphaFoldDB" id="A0AAV0IX55"/>
<comment type="caution">
    <text evidence="1">The sequence shown here is derived from an EMBL/GenBank/DDBJ whole genome shotgun (WGS) entry which is preliminary data.</text>
</comment>
<dbReference type="Proteomes" id="UP001154282">
    <property type="component" value="Unassembled WGS sequence"/>
</dbReference>
<dbReference type="SUPFAM" id="SSF51735">
    <property type="entry name" value="NAD(P)-binding Rossmann-fold domains"/>
    <property type="match status" value="1"/>
</dbReference>
<reference evidence="1" key="1">
    <citation type="submission" date="2022-08" db="EMBL/GenBank/DDBJ databases">
        <authorList>
            <person name="Gutierrez-Valencia J."/>
        </authorList>
    </citation>
    <scope>NUCLEOTIDE SEQUENCE</scope>
</reference>
<name>A0AAV0IX55_9ROSI</name>